<dbReference type="AlphaFoldDB" id="A0A1S3TMC9"/>
<reference evidence="6" key="2">
    <citation type="submission" date="2025-08" db="UniProtKB">
        <authorList>
            <consortium name="RefSeq"/>
        </authorList>
    </citation>
    <scope>IDENTIFICATION</scope>
    <source>
        <tissue evidence="6">Leaf</tissue>
    </source>
</reference>
<dbReference type="GO" id="GO:0004832">
    <property type="term" value="F:valine-tRNA ligase activity"/>
    <property type="evidence" value="ECO:0007669"/>
    <property type="project" value="InterPro"/>
</dbReference>
<dbReference type="STRING" id="3916.A0A1S3TMC9"/>
<keyword evidence="5" id="KW-1185">Reference proteome</keyword>
<reference evidence="5" key="1">
    <citation type="journal article" date="2014" name="Nat. Commun.">
        <title>Genome sequence of mungbean and insights into evolution within Vigna species.</title>
        <authorList>
            <person name="Kang Y.J."/>
            <person name="Kim S.K."/>
            <person name="Kim M.Y."/>
            <person name="Lestari P."/>
            <person name="Kim K.H."/>
            <person name="Ha B.K."/>
            <person name="Jun T.H."/>
            <person name="Hwang W.J."/>
            <person name="Lee T."/>
            <person name="Lee J."/>
            <person name="Shim S."/>
            <person name="Yoon M.Y."/>
            <person name="Jang Y.E."/>
            <person name="Han K.S."/>
            <person name="Taeprayoon P."/>
            <person name="Yoon N."/>
            <person name="Somta P."/>
            <person name="Tanya P."/>
            <person name="Kim K.S."/>
            <person name="Gwag J.G."/>
            <person name="Moon J.K."/>
            <person name="Lee Y.H."/>
            <person name="Park B.S."/>
            <person name="Bombarely A."/>
            <person name="Doyle J.J."/>
            <person name="Jackson S.A."/>
            <person name="Schafleitner R."/>
            <person name="Srinives P."/>
            <person name="Varshney R.K."/>
            <person name="Lee S.H."/>
        </authorList>
    </citation>
    <scope>NUCLEOTIDE SEQUENCE [LARGE SCALE GENOMIC DNA]</scope>
    <source>
        <strain evidence="5">cv. VC1973A</strain>
    </source>
</reference>
<feature type="compositionally biased region" description="Polar residues" evidence="3">
    <location>
        <begin position="1"/>
        <end position="11"/>
    </location>
</feature>
<evidence type="ECO:0000256" key="2">
    <source>
        <dbReference type="ARBA" id="ARBA00022840"/>
    </source>
</evidence>
<evidence type="ECO:0000313" key="5">
    <source>
        <dbReference type="Proteomes" id="UP000087766"/>
    </source>
</evidence>
<name>A0A1S3TMC9_VIGRR</name>
<dbReference type="Proteomes" id="UP000087766">
    <property type="component" value="Chromosome 3"/>
</dbReference>
<dbReference type="GO" id="GO:0005737">
    <property type="term" value="C:cytoplasm"/>
    <property type="evidence" value="ECO:0007669"/>
    <property type="project" value="InterPro"/>
</dbReference>
<dbReference type="GO" id="GO:0005524">
    <property type="term" value="F:ATP binding"/>
    <property type="evidence" value="ECO:0007669"/>
    <property type="project" value="UniProtKB-KW"/>
</dbReference>
<keyword evidence="1" id="KW-0547">Nucleotide-binding</keyword>
<organism evidence="5 6">
    <name type="scientific">Vigna radiata var. radiata</name>
    <name type="common">Mung bean</name>
    <name type="synonym">Phaseolus aureus</name>
    <dbReference type="NCBI Taxonomy" id="3916"/>
    <lineage>
        <taxon>Eukaryota</taxon>
        <taxon>Viridiplantae</taxon>
        <taxon>Streptophyta</taxon>
        <taxon>Embryophyta</taxon>
        <taxon>Tracheophyta</taxon>
        <taxon>Spermatophyta</taxon>
        <taxon>Magnoliopsida</taxon>
        <taxon>eudicotyledons</taxon>
        <taxon>Gunneridae</taxon>
        <taxon>Pentapetalae</taxon>
        <taxon>rosids</taxon>
        <taxon>fabids</taxon>
        <taxon>Fabales</taxon>
        <taxon>Fabaceae</taxon>
        <taxon>Papilionoideae</taxon>
        <taxon>50 kb inversion clade</taxon>
        <taxon>NPAAA clade</taxon>
        <taxon>indigoferoid/millettioid clade</taxon>
        <taxon>Phaseoleae</taxon>
        <taxon>Vigna</taxon>
    </lineage>
</organism>
<proteinExistence type="predicted"/>
<evidence type="ECO:0000313" key="6">
    <source>
        <dbReference type="RefSeq" id="XP_014494936.1"/>
    </source>
</evidence>
<evidence type="ECO:0000256" key="1">
    <source>
        <dbReference type="ARBA" id="ARBA00022741"/>
    </source>
</evidence>
<feature type="compositionally biased region" description="Polar residues" evidence="3">
    <location>
        <begin position="22"/>
        <end position="31"/>
    </location>
</feature>
<sequence>MSTIPRASNSPAVPMDVENNRELQGTNSTEAEQGKIKKIEELRKQIERLEKIMNAPGYEEKVLPNVRAKNQEKLDSLKERLLLEEMV</sequence>
<protein>
    <submittedName>
        <fullName evidence="6">Valine--tRNA ligase, mitochondrial 1-like</fullName>
    </submittedName>
</protein>
<feature type="region of interest" description="Disordered" evidence="3">
    <location>
        <begin position="1"/>
        <end position="34"/>
    </location>
</feature>
<dbReference type="InterPro" id="IPR037118">
    <property type="entry name" value="Val-tRNA_synth_C_sf"/>
</dbReference>
<dbReference type="OrthoDB" id="1742503at2759"/>
<accession>A0A1S3TMC9</accession>
<dbReference type="GO" id="GO:0006438">
    <property type="term" value="P:valyl-tRNA aminoacylation"/>
    <property type="evidence" value="ECO:0007669"/>
    <property type="project" value="InterPro"/>
</dbReference>
<keyword evidence="2" id="KW-0067">ATP-binding</keyword>
<dbReference type="Gene3D" id="1.10.287.380">
    <property type="entry name" value="Valyl-tRNA synthetase, C-terminal domain"/>
    <property type="match status" value="1"/>
</dbReference>
<feature type="domain" description="Valyl-tRNA synthetase tRNA-binding arm" evidence="4">
    <location>
        <begin position="37"/>
        <end position="79"/>
    </location>
</feature>
<dbReference type="Pfam" id="PF10458">
    <property type="entry name" value="Val_tRNA-synt_C"/>
    <property type="match status" value="1"/>
</dbReference>
<dbReference type="KEGG" id="vra:106756845"/>
<dbReference type="InterPro" id="IPR019499">
    <property type="entry name" value="Val-tRNA_synth_tRNA-bd"/>
</dbReference>
<dbReference type="GeneID" id="106756845"/>
<dbReference type="RefSeq" id="XP_014494936.1">
    <property type="nucleotide sequence ID" value="XM_014639450.2"/>
</dbReference>
<gene>
    <name evidence="6" type="primary">LOC106756845</name>
</gene>
<evidence type="ECO:0000259" key="4">
    <source>
        <dbReference type="Pfam" id="PF10458"/>
    </source>
</evidence>
<evidence type="ECO:0000256" key="3">
    <source>
        <dbReference type="SAM" id="MobiDB-lite"/>
    </source>
</evidence>